<gene>
    <name evidence="1" type="ORF">COCNU_02G013180</name>
</gene>
<evidence type="ECO:0000313" key="1">
    <source>
        <dbReference type="EMBL" id="KAG1331350.1"/>
    </source>
</evidence>
<sequence>MGHRLVAKTASLDATWQAMIQLIPCFAPVAVSCTNLTRQAGRRNFFCLNGHHAM</sequence>
<dbReference type="AlphaFoldDB" id="A0A8K0HZI3"/>
<comment type="caution">
    <text evidence="1">The sequence shown here is derived from an EMBL/GenBank/DDBJ whole genome shotgun (WGS) entry which is preliminary data.</text>
</comment>
<reference evidence="1" key="1">
    <citation type="journal article" date="2017" name="Gigascience">
        <title>The genome draft of coconut (Cocos nucifera).</title>
        <authorList>
            <person name="Xiao Y."/>
            <person name="Xu P."/>
            <person name="Fan H."/>
            <person name="Baudouin L."/>
            <person name="Xia W."/>
            <person name="Bocs S."/>
            <person name="Xu J."/>
            <person name="Li Q."/>
            <person name="Guo A."/>
            <person name="Zhou L."/>
            <person name="Li J."/>
            <person name="Wu Y."/>
            <person name="Ma Z."/>
            <person name="Armero A."/>
            <person name="Issali A.E."/>
            <person name="Liu N."/>
            <person name="Peng M."/>
            <person name="Yang Y."/>
        </authorList>
    </citation>
    <scope>NUCLEOTIDE SEQUENCE</scope>
    <source>
        <tissue evidence="1">Spear leaf of Hainan Tall coconut</tissue>
    </source>
</reference>
<dbReference type="Proteomes" id="UP000797356">
    <property type="component" value="Chromosome 2"/>
</dbReference>
<reference evidence="1" key="2">
    <citation type="submission" date="2019-07" db="EMBL/GenBank/DDBJ databases">
        <authorList>
            <person name="Yang Y."/>
            <person name="Bocs S."/>
            <person name="Baudouin L."/>
        </authorList>
    </citation>
    <scope>NUCLEOTIDE SEQUENCE</scope>
    <source>
        <tissue evidence="1">Spear leaf of Hainan Tall coconut</tissue>
    </source>
</reference>
<protein>
    <submittedName>
        <fullName evidence="1">Uncharacterized protein</fullName>
    </submittedName>
</protein>
<evidence type="ECO:0000313" key="2">
    <source>
        <dbReference type="Proteomes" id="UP000797356"/>
    </source>
</evidence>
<name>A0A8K0HZI3_COCNU</name>
<proteinExistence type="predicted"/>
<dbReference type="PROSITE" id="PS51257">
    <property type="entry name" value="PROKAR_LIPOPROTEIN"/>
    <property type="match status" value="1"/>
</dbReference>
<organism evidence="1 2">
    <name type="scientific">Cocos nucifera</name>
    <name type="common">Coconut palm</name>
    <dbReference type="NCBI Taxonomy" id="13894"/>
    <lineage>
        <taxon>Eukaryota</taxon>
        <taxon>Viridiplantae</taxon>
        <taxon>Streptophyta</taxon>
        <taxon>Embryophyta</taxon>
        <taxon>Tracheophyta</taxon>
        <taxon>Spermatophyta</taxon>
        <taxon>Magnoliopsida</taxon>
        <taxon>Liliopsida</taxon>
        <taxon>Arecaceae</taxon>
        <taxon>Arecoideae</taxon>
        <taxon>Cocoseae</taxon>
        <taxon>Attaleinae</taxon>
        <taxon>Cocos</taxon>
    </lineage>
</organism>
<dbReference type="EMBL" id="CM017873">
    <property type="protein sequence ID" value="KAG1331350.1"/>
    <property type="molecule type" value="Genomic_DNA"/>
</dbReference>
<keyword evidence="2" id="KW-1185">Reference proteome</keyword>
<accession>A0A8K0HZI3</accession>